<dbReference type="SUPFAM" id="SSF82866">
    <property type="entry name" value="Multidrug efflux transporter AcrB transmembrane domain"/>
    <property type="match status" value="2"/>
</dbReference>
<feature type="transmembrane region" description="Helical" evidence="9">
    <location>
        <begin position="1003"/>
        <end position="1030"/>
    </location>
</feature>
<feature type="transmembrane region" description="Helical" evidence="9">
    <location>
        <begin position="469"/>
        <end position="496"/>
    </location>
</feature>
<dbReference type="PROSITE" id="PS50156">
    <property type="entry name" value="SSD"/>
    <property type="match status" value="1"/>
</dbReference>
<comment type="similarity">
    <text evidence="2">Belongs to the resistance-nodulation-cell division (RND) (TC 2.A.6) family.</text>
</comment>
<dbReference type="PRINTS" id="PR00702">
    <property type="entry name" value="ACRIFLAVINRP"/>
</dbReference>
<feature type="domain" description="SSD" evidence="10">
    <location>
        <begin position="335"/>
        <end position="494"/>
    </location>
</feature>
<keyword evidence="12" id="KW-1185">Reference proteome</keyword>
<dbReference type="GO" id="GO:0009636">
    <property type="term" value="P:response to toxic substance"/>
    <property type="evidence" value="ECO:0007669"/>
    <property type="project" value="UniProtKB-ARBA"/>
</dbReference>
<dbReference type="FunFam" id="1.20.1640.10:FF:000001">
    <property type="entry name" value="Efflux pump membrane transporter"/>
    <property type="match status" value="1"/>
</dbReference>
<dbReference type="GO" id="GO:0005886">
    <property type="term" value="C:plasma membrane"/>
    <property type="evidence" value="ECO:0007669"/>
    <property type="project" value="UniProtKB-SubCell"/>
</dbReference>
<dbReference type="AlphaFoldDB" id="A0A4Q0SYW0"/>
<evidence type="ECO:0000256" key="4">
    <source>
        <dbReference type="ARBA" id="ARBA00022475"/>
    </source>
</evidence>
<proteinExistence type="inferred from homology"/>
<dbReference type="Pfam" id="PF00873">
    <property type="entry name" value="ACR_tran"/>
    <property type="match status" value="1"/>
</dbReference>
<dbReference type="Gene3D" id="3.30.70.1430">
    <property type="entry name" value="Multidrug efflux transporter AcrB pore domain"/>
    <property type="match status" value="2"/>
</dbReference>
<evidence type="ECO:0000256" key="2">
    <source>
        <dbReference type="ARBA" id="ARBA00010942"/>
    </source>
</evidence>
<evidence type="ECO:0000256" key="1">
    <source>
        <dbReference type="ARBA" id="ARBA00004429"/>
    </source>
</evidence>
<feature type="transmembrane region" description="Helical" evidence="9">
    <location>
        <begin position="437"/>
        <end position="457"/>
    </location>
</feature>
<feature type="transmembrane region" description="Helical" evidence="9">
    <location>
        <begin position="340"/>
        <end position="359"/>
    </location>
</feature>
<evidence type="ECO:0000256" key="6">
    <source>
        <dbReference type="ARBA" id="ARBA00022692"/>
    </source>
</evidence>
<dbReference type="Gene3D" id="3.30.2090.10">
    <property type="entry name" value="Multidrug efflux transporter AcrB TolC docking domain, DN and DC subdomains"/>
    <property type="match status" value="2"/>
</dbReference>
<dbReference type="Gene3D" id="3.30.70.1440">
    <property type="entry name" value="Multidrug efflux transporter AcrB pore domain"/>
    <property type="match status" value="1"/>
</dbReference>
<organism evidence="11 12">
    <name type="scientific">Granulicella sibirica</name>
    <dbReference type="NCBI Taxonomy" id="2479048"/>
    <lineage>
        <taxon>Bacteria</taxon>
        <taxon>Pseudomonadati</taxon>
        <taxon>Acidobacteriota</taxon>
        <taxon>Terriglobia</taxon>
        <taxon>Terriglobales</taxon>
        <taxon>Acidobacteriaceae</taxon>
        <taxon>Granulicella</taxon>
    </lineage>
</organism>
<evidence type="ECO:0000259" key="10">
    <source>
        <dbReference type="PROSITE" id="PS50156"/>
    </source>
</evidence>
<dbReference type="InterPro" id="IPR004764">
    <property type="entry name" value="MdtF-like"/>
</dbReference>
<dbReference type="EMBL" id="RDSM01000003">
    <property type="protein sequence ID" value="RXH54818.1"/>
    <property type="molecule type" value="Genomic_DNA"/>
</dbReference>
<keyword evidence="7 9" id="KW-1133">Transmembrane helix</keyword>
<dbReference type="SUPFAM" id="SSF82714">
    <property type="entry name" value="Multidrug efflux transporter AcrB TolC docking domain, DN and DC subdomains"/>
    <property type="match status" value="2"/>
</dbReference>
<dbReference type="GO" id="GO:0015562">
    <property type="term" value="F:efflux transmembrane transporter activity"/>
    <property type="evidence" value="ECO:0007669"/>
    <property type="project" value="InterPro"/>
</dbReference>
<comment type="subcellular location">
    <subcellularLocation>
        <location evidence="1">Cell inner membrane</location>
        <topology evidence="1">Multi-pass membrane protein</topology>
    </subcellularLocation>
</comment>
<evidence type="ECO:0000256" key="7">
    <source>
        <dbReference type="ARBA" id="ARBA00022989"/>
    </source>
</evidence>
<dbReference type="InterPro" id="IPR027463">
    <property type="entry name" value="AcrB_DN_DC_subdom"/>
</dbReference>
<comment type="caution">
    <text evidence="11">The sequence shown here is derived from an EMBL/GenBank/DDBJ whole genome shotgun (WGS) entry which is preliminary data.</text>
</comment>
<feature type="transmembrane region" description="Helical" evidence="9">
    <location>
        <begin position="971"/>
        <end position="991"/>
    </location>
</feature>
<dbReference type="Gene3D" id="1.20.1640.10">
    <property type="entry name" value="Multidrug efflux transporter AcrB transmembrane domain"/>
    <property type="match status" value="2"/>
</dbReference>
<name>A0A4Q0SYW0_9BACT</name>
<keyword evidence="3" id="KW-0813">Transport</keyword>
<protein>
    <submittedName>
        <fullName evidence="11">RND efflux system, inner membrane transporter CmeB</fullName>
    </submittedName>
</protein>
<evidence type="ECO:0000256" key="3">
    <source>
        <dbReference type="ARBA" id="ARBA00022448"/>
    </source>
</evidence>
<dbReference type="Gene3D" id="3.30.70.1320">
    <property type="entry name" value="Multidrug efflux transporter AcrB pore domain like"/>
    <property type="match status" value="1"/>
</dbReference>
<feature type="transmembrane region" description="Helical" evidence="9">
    <location>
        <begin position="366"/>
        <end position="387"/>
    </location>
</feature>
<keyword evidence="6 9" id="KW-0812">Transmembrane</keyword>
<dbReference type="PANTHER" id="PTHR32063:SF13">
    <property type="entry name" value="MULTIDRUG EFFLUX PUMP SUBUNIT ACRB-RELATED"/>
    <property type="match status" value="1"/>
</dbReference>
<feature type="transmembrane region" description="Helical" evidence="9">
    <location>
        <begin position="393"/>
        <end position="416"/>
    </location>
</feature>
<gene>
    <name evidence="11" type="ORF">GRAN_3922</name>
</gene>
<feature type="transmembrane region" description="Helical" evidence="9">
    <location>
        <begin position="873"/>
        <end position="894"/>
    </location>
</feature>
<evidence type="ECO:0000313" key="11">
    <source>
        <dbReference type="EMBL" id="RXH54818.1"/>
    </source>
</evidence>
<dbReference type="SUPFAM" id="SSF82693">
    <property type="entry name" value="Multidrug efflux transporter AcrB pore domain, PN1, PN2, PC1 and PC2 subdomains"/>
    <property type="match status" value="3"/>
</dbReference>
<dbReference type="PANTHER" id="PTHR32063">
    <property type="match status" value="1"/>
</dbReference>
<keyword evidence="8 9" id="KW-0472">Membrane</keyword>
<evidence type="ECO:0000256" key="9">
    <source>
        <dbReference type="SAM" id="Phobius"/>
    </source>
</evidence>
<dbReference type="Proteomes" id="UP000289437">
    <property type="component" value="Unassembled WGS sequence"/>
</dbReference>
<keyword evidence="4" id="KW-1003">Cell membrane</keyword>
<sequence>MSKFFIRRPIVAIVIAILTVIVGTVSMFSLATSQYPDIVPTEILVTATYPGADAKTVAEAVSTPIEQQMNGVDNMIYMDSVSANNGVVQLFVDFDVKTDPNIDQVLGQLRVDQAQSQLPAQVTTAGLTVQKALTSPLMLVAINSPGGKLSQDFLTNYAIINLQDQISRVKGVSRVQIFGGQYALRVWVQPEKLAKLGITAPEVISAIQAQNNVNPAGQIGAEPIPKGQQFTYTVRTQGRLVKPEEFANIILRANADGSIVHLGDVARVELGDQAYAISGRYNQAPSGVMAIYQLPGSNAVQTAKLVNARMKELSASFPASITYNVPLDTTKAVTAGIHEIVLTLVEALALVVIVVFIFLQGWRATLIPLLAVPVSLIGTFIIFPALGFSINTLSLFGLVLAIGLVVDDAIIVVEAVEHHIEEGMEVKAATEKAMEEVGGPVVAIALILAAVFIPTAFIPGITGRMYQQFAVTIAISVLISAFNALTLSPALASLLLKPKDKEQKPGLLGKGFGLFNKFFGRTTESFVHTSDVLIHKSYLAMLGLVLIGVAAVFLGGNLPGGFIPTEDQGYMFLALQLPDGASAQRTDAAQQKITAKLLQTPGVEGVIAVTNFSLLTQVQSTNSGFFFVALKPWDTRTSKEQQLEYIQGNLQKQLSADPDGIAFAFPPPSIPGIGTSGGVTFVLEDRSGKDDPMTLAKNMGTFLGALKKRPEIAIAIPSYQPAVPQLYADVDREKALQQQVSLTDIYTTMQTFMGGYLVNYFNRFGRQWQTYVEAEGTSRTDIKNISQFYVRSANGSQVPLSSLAKVSQITGPEFIYRFNEYNAAQINITGNPGFSSGQIRKALEETFKQTMPPGAGFDYSGMSYQEQVAEQGVPSWAVFALSLLFVFLILAALYESWTLPFSVLLSTPVAILGAYIALHIRSYENDIFATIGLVMLIGLSAKNAILIVEFAKANYESGQSISEAALGAARLRFRPIVMTALAFVFGCLPLWTASGSGAVSRRILGTVVVGGMVLSTAIGLIFIPVTFSVVEYLSHRFSKGGKGTTMDSKADFDPVAAGKAAGGGPRTPTQGGHA</sequence>
<feature type="transmembrane region" description="Helical" evidence="9">
    <location>
        <begin position="538"/>
        <end position="558"/>
    </location>
</feature>
<feature type="transmembrane region" description="Helical" evidence="9">
    <location>
        <begin position="927"/>
        <end position="950"/>
    </location>
</feature>
<dbReference type="NCBIfam" id="TIGR00915">
    <property type="entry name" value="2A0602"/>
    <property type="match status" value="1"/>
</dbReference>
<evidence type="ECO:0000256" key="8">
    <source>
        <dbReference type="ARBA" id="ARBA00023136"/>
    </source>
</evidence>
<reference evidence="11 12" key="1">
    <citation type="submission" date="2018-11" db="EMBL/GenBank/DDBJ databases">
        <authorList>
            <person name="Mardanov A.V."/>
            <person name="Ravin N.V."/>
            <person name="Dedysh S.N."/>
        </authorList>
    </citation>
    <scope>NUCLEOTIDE SEQUENCE [LARGE SCALE GENOMIC DNA]</scope>
    <source>
        <strain evidence="11 12">AF10</strain>
    </source>
</reference>
<reference evidence="12" key="2">
    <citation type="submission" date="2019-02" db="EMBL/GenBank/DDBJ databases">
        <title>Granulicella sibirica sp. nov., a psychrotolerant acidobacterium isolated from an organic soil layer in forested tundra, West Siberia.</title>
        <authorList>
            <person name="Oshkin I.Y."/>
            <person name="Kulichevskaya I.S."/>
            <person name="Rijpstra W.I.C."/>
            <person name="Sinninghe Damste J.S."/>
            <person name="Rakitin A.L."/>
            <person name="Ravin N.V."/>
            <person name="Dedysh S.N."/>
        </authorList>
    </citation>
    <scope>NUCLEOTIDE SEQUENCE [LARGE SCALE GENOMIC DNA]</scope>
    <source>
        <strain evidence="12">AF10</strain>
    </source>
</reference>
<accession>A0A4Q0SYW0</accession>
<keyword evidence="5" id="KW-0997">Cell inner membrane</keyword>
<evidence type="ECO:0000313" key="12">
    <source>
        <dbReference type="Proteomes" id="UP000289437"/>
    </source>
</evidence>
<dbReference type="InterPro" id="IPR000731">
    <property type="entry name" value="SSD"/>
</dbReference>
<dbReference type="GO" id="GO:0042910">
    <property type="term" value="F:xenobiotic transmembrane transporter activity"/>
    <property type="evidence" value="ECO:0007669"/>
    <property type="project" value="TreeGrafter"/>
</dbReference>
<evidence type="ECO:0000256" key="5">
    <source>
        <dbReference type="ARBA" id="ARBA00022519"/>
    </source>
</evidence>
<dbReference type="OrthoDB" id="8270at2"/>
<dbReference type="InterPro" id="IPR001036">
    <property type="entry name" value="Acrflvin-R"/>
</dbReference>
<feature type="transmembrane region" description="Helical" evidence="9">
    <location>
        <begin position="901"/>
        <end position="921"/>
    </location>
</feature>
<dbReference type="RefSeq" id="WP_128914549.1">
    <property type="nucleotide sequence ID" value="NZ_RDSM01000003.1"/>
</dbReference>